<organism evidence="1 2">
    <name type="scientific">Cystobacter fuscus (strain ATCC 25194 / DSM 2262 / NBRC 100088 / M29)</name>
    <dbReference type="NCBI Taxonomy" id="1242864"/>
    <lineage>
        <taxon>Bacteria</taxon>
        <taxon>Pseudomonadati</taxon>
        <taxon>Myxococcota</taxon>
        <taxon>Myxococcia</taxon>
        <taxon>Myxococcales</taxon>
        <taxon>Cystobacterineae</taxon>
        <taxon>Archangiaceae</taxon>
        <taxon>Cystobacter</taxon>
    </lineage>
</organism>
<keyword evidence="2" id="KW-1185">Reference proteome</keyword>
<dbReference type="GO" id="GO:0008081">
    <property type="term" value="F:phosphoric diester hydrolase activity"/>
    <property type="evidence" value="ECO:0007669"/>
    <property type="project" value="InterPro"/>
</dbReference>
<reference evidence="1" key="1">
    <citation type="submission" date="2013-05" db="EMBL/GenBank/DDBJ databases">
        <title>Genome assembly of Cystobacter fuscus DSM 2262.</title>
        <authorList>
            <person name="Sharma G."/>
            <person name="Khatri I."/>
            <person name="Kaur C."/>
            <person name="Mayilraj S."/>
            <person name="Subramanian S."/>
        </authorList>
    </citation>
    <scope>NUCLEOTIDE SEQUENCE [LARGE SCALE GENOMIC DNA]</scope>
    <source>
        <strain evidence="1">DSM 2262</strain>
    </source>
</reference>
<proteinExistence type="predicted"/>
<comment type="caution">
    <text evidence="1">The sequence shown here is derived from an EMBL/GenBank/DDBJ whole genome shotgun (WGS) entry which is preliminary data.</text>
</comment>
<accession>S9QAC0</accession>
<dbReference type="Proteomes" id="UP000011682">
    <property type="component" value="Unassembled WGS sequence"/>
</dbReference>
<dbReference type="SUPFAM" id="SSF51695">
    <property type="entry name" value="PLC-like phosphodiesterases"/>
    <property type="match status" value="1"/>
</dbReference>
<name>S9QAC0_CYSF2</name>
<dbReference type="GO" id="GO:0006629">
    <property type="term" value="P:lipid metabolic process"/>
    <property type="evidence" value="ECO:0007669"/>
    <property type="project" value="InterPro"/>
</dbReference>
<evidence type="ECO:0000313" key="1">
    <source>
        <dbReference type="EMBL" id="EPX58279.1"/>
    </source>
</evidence>
<gene>
    <name evidence="1" type="ORF">D187_004035</name>
</gene>
<sequence>MLSGCGGPEEIPEEPGEVASPLVNAGYWANVTKAFPRTPTGHVAAIGRHNCYVTTETTSSANLTKTNATVQSAINADADLLEFDVKEEGGRVYVHHEDDGSTNGPLLANVLDYASLKSDDAVLYIEIKETSTSQSIARQLLDLLRARRTWYARAGRPVVFRGFYARRANLAAVQALLPEYPDLSPYIQFHVFLRDGDAADMLAFHGLLRDAKTRGWHGVEFPYDSENLLSKVAYAKSLGLGVSLWTIPTSMGEVYLSNMREEVDAFVCEYDVTKARGVISDANQLLYMSVWNQPAGATSVRYYRTGATAYTVPVNVAGAPTTRTDAEGEDRHGTSLVFSAPSAQALPFYDADTAAGQGYLVSAYVNFDDLLTTCPGGASSCTMALLNKAEAGGFALELHRSSSGARVLRFGVHVAGGYQYATLPLDGLNGSNGYLITGCYDGSGAVRLWVDNSAAGTTPTASFTGGVQNTDVPVMGGADPQASGAPRMFLSAKVQMLQVLRWTGTGH</sequence>
<protein>
    <submittedName>
        <fullName evidence="1">Uncharacterized protein</fullName>
    </submittedName>
</protein>
<evidence type="ECO:0000313" key="2">
    <source>
        <dbReference type="Proteomes" id="UP000011682"/>
    </source>
</evidence>
<dbReference type="CDD" id="cd08556">
    <property type="entry name" value="GDPD"/>
    <property type="match status" value="1"/>
</dbReference>
<dbReference type="EMBL" id="ANAH02000025">
    <property type="protein sequence ID" value="EPX58279.1"/>
    <property type="molecule type" value="Genomic_DNA"/>
</dbReference>
<dbReference type="AlphaFoldDB" id="S9QAC0"/>
<dbReference type="Gene3D" id="3.20.20.190">
    <property type="entry name" value="Phosphatidylinositol (PI) phosphodiesterase"/>
    <property type="match status" value="1"/>
</dbReference>
<dbReference type="InterPro" id="IPR017946">
    <property type="entry name" value="PLC-like_Pdiesterase_TIM-brl"/>
</dbReference>